<dbReference type="AlphaFoldDB" id="W4PYT7"/>
<evidence type="ECO:0000259" key="9">
    <source>
        <dbReference type="PROSITE" id="PS50110"/>
    </source>
</evidence>
<dbReference type="OrthoDB" id="9790442at2"/>
<gene>
    <name evidence="11" type="ORF">JCM9140_943</name>
</gene>
<dbReference type="SMART" id="SM00862">
    <property type="entry name" value="Trans_reg_C"/>
    <property type="match status" value="1"/>
</dbReference>
<name>W4PYT7_9BACI</name>
<evidence type="ECO:0000256" key="1">
    <source>
        <dbReference type="ARBA" id="ARBA00004496"/>
    </source>
</evidence>
<comment type="subcellular location">
    <subcellularLocation>
        <location evidence="1">Cytoplasm</location>
    </subcellularLocation>
</comment>
<dbReference type="InterPro" id="IPR011006">
    <property type="entry name" value="CheY-like_superfamily"/>
</dbReference>
<dbReference type="InterPro" id="IPR001789">
    <property type="entry name" value="Sig_transdc_resp-reg_receiver"/>
</dbReference>
<dbReference type="Proteomes" id="UP000018890">
    <property type="component" value="Unassembled WGS sequence"/>
</dbReference>
<feature type="domain" description="OmpR/PhoB-type" evidence="10">
    <location>
        <begin position="126"/>
        <end position="225"/>
    </location>
</feature>
<dbReference type="PROSITE" id="PS51755">
    <property type="entry name" value="OMPR_PHOB"/>
    <property type="match status" value="1"/>
</dbReference>
<accession>W4PYT7</accession>
<dbReference type="CDD" id="cd00383">
    <property type="entry name" value="trans_reg_C"/>
    <property type="match status" value="1"/>
</dbReference>
<feature type="modified residue" description="4-aspartylphosphate" evidence="7">
    <location>
        <position position="52"/>
    </location>
</feature>
<dbReference type="Pfam" id="PF00486">
    <property type="entry name" value="Trans_reg_C"/>
    <property type="match status" value="1"/>
</dbReference>
<dbReference type="PROSITE" id="PS50110">
    <property type="entry name" value="RESPONSE_REGULATORY"/>
    <property type="match status" value="1"/>
</dbReference>
<keyword evidence="5 8" id="KW-0238">DNA-binding</keyword>
<evidence type="ECO:0000313" key="11">
    <source>
        <dbReference type="EMBL" id="GAE24976.1"/>
    </source>
</evidence>
<keyword evidence="12" id="KW-1185">Reference proteome</keyword>
<dbReference type="PANTHER" id="PTHR48111">
    <property type="entry name" value="REGULATOR OF RPOS"/>
    <property type="match status" value="1"/>
</dbReference>
<evidence type="ECO:0000256" key="8">
    <source>
        <dbReference type="PROSITE-ProRule" id="PRU01091"/>
    </source>
</evidence>
<dbReference type="Gene3D" id="3.40.50.2300">
    <property type="match status" value="1"/>
</dbReference>
<proteinExistence type="predicted"/>
<dbReference type="Gene3D" id="6.10.250.690">
    <property type="match status" value="1"/>
</dbReference>
<protein>
    <submittedName>
        <fullName evidence="11">Two-component response regulator</fullName>
    </submittedName>
</protein>
<sequence length="230" mass="26660">MNRLLVVDDEVQMQRLISICLSEQNYHIDHASSGEEALRFLSEKHYDLMLLDVMMPAMSGYTVLEKIEQQYSSLPVILLTALGETEHIVKGLDLGADDYVTKPFEPSELRARVQAVLRRMEKQKHEQVNELFGVLLNEQQKTFTANGQVLPLTRKEYQILHRLFCNPGQVFTRDQLLELEWDGFADRYDRNIDTHIKNIREKVKSAGVEKKLIETVWGIGYKFAHPEQNT</sequence>
<evidence type="ECO:0000259" key="10">
    <source>
        <dbReference type="PROSITE" id="PS51755"/>
    </source>
</evidence>
<feature type="DNA-binding region" description="OmpR/PhoB-type" evidence="8">
    <location>
        <begin position="126"/>
        <end position="225"/>
    </location>
</feature>
<dbReference type="GO" id="GO:0005829">
    <property type="term" value="C:cytosol"/>
    <property type="evidence" value="ECO:0007669"/>
    <property type="project" value="TreeGrafter"/>
</dbReference>
<dbReference type="GO" id="GO:0006355">
    <property type="term" value="P:regulation of DNA-templated transcription"/>
    <property type="evidence" value="ECO:0007669"/>
    <property type="project" value="InterPro"/>
</dbReference>
<evidence type="ECO:0000256" key="3">
    <source>
        <dbReference type="ARBA" id="ARBA00023012"/>
    </source>
</evidence>
<evidence type="ECO:0000256" key="4">
    <source>
        <dbReference type="ARBA" id="ARBA00023015"/>
    </source>
</evidence>
<dbReference type="SMART" id="SM00448">
    <property type="entry name" value="REC"/>
    <property type="match status" value="1"/>
</dbReference>
<dbReference type="PANTHER" id="PTHR48111:SF1">
    <property type="entry name" value="TWO-COMPONENT RESPONSE REGULATOR ORR33"/>
    <property type="match status" value="1"/>
</dbReference>
<evidence type="ECO:0000256" key="7">
    <source>
        <dbReference type="PROSITE-ProRule" id="PRU00169"/>
    </source>
</evidence>
<dbReference type="EMBL" id="BAUT01000005">
    <property type="protein sequence ID" value="GAE24976.1"/>
    <property type="molecule type" value="Genomic_DNA"/>
</dbReference>
<dbReference type="CDD" id="cd17574">
    <property type="entry name" value="REC_OmpR"/>
    <property type="match status" value="1"/>
</dbReference>
<dbReference type="Gene3D" id="1.10.10.10">
    <property type="entry name" value="Winged helix-like DNA-binding domain superfamily/Winged helix DNA-binding domain"/>
    <property type="match status" value="1"/>
</dbReference>
<dbReference type="RefSeq" id="WP_034742724.1">
    <property type="nucleotide sequence ID" value="NZ_BAUT01000005.1"/>
</dbReference>
<keyword evidence="6" id="KW-0804">Transcription</keyword>
<comment type="caution">
    <text evidence="11">The sequence shown here is derived from an EMBL/GenBank/DDBJ whole genome shotgun (WGS) entry which is preliminary data.</text>
</comment>
<dbReference type="SUPFAM" id="SSF52172">
    <property type="entry name" value="CheY-like"/>
    <property type="match status" value="1"/>
</dbReference>
<dbReference type="GO" id="GO:0032993">
    <property type="term" value="C:protein-DNA complex"/>
    <property type="evidence" value="ECO:0007669"/>
    <property type="project" value="TreeGrafter"/>
</dbReference>
<keyword evidence="2 7" id="KW-0597">Phosphoprotein</keyword>
<keyword evidence="3" id="KW-0902">Two-component regulatory system</keyword>
<feature type="domain" description="Response regulatory" evidence="9">
    <location>
        <begin position="3"/>
        <end position="117"/>
    </location>
</feature>
<keyword evidence="4" id="KW-0805">Transcription regulation</keyword>
<reference evidence="11" key="1">
    <citation type="journal article" date="2014" name="Genome Announc.">
        <title>Draft Genome Sequences of Three Alkaliphilic Bacillus Strains, Bacillus wakoensis JCM 9140T, Bacillus akibai JCM 9157T, and Bacillus hemicellulosilyticus JCM 9152T.</title>
        <authorList>
            <person name="Yuki M."/>
            <person name="Oshima K."/>
            <person name="Suda W."/>
            <person name="Oshida Y."/>
            <person name="Kitamura K."/>
            <person name="Iida T."/>
            <person name="Hattori M."/>
            <person name="Ohkuma M."/>
        </authorList>
    </citation>
    <scope>NUCLEOTIDE SEQUENCE [LARGE SCALE GENOMIC DNA]</scope>
    <source>
        <strain evidence="11">JCM 9140</strain>
    </source>
</reference>
<dbReference type="FunFam" id="3.40.50.2300:FF:000001">
    <property type="entry name" value="DNA-binding response regulator PhoB"/>
    <property type="match status" value="1"/>
</dbReference>
<evidence type="ECO:0000256" key="2">
    <source>
        <dbReference type="ARBA" id="ARBA00022553"/>
    </source>
</evidence>
<organism evidence="11 12">
    <name type="scientific">Halalkalibacter wakoensis JCM 9140</name>
    <dbReference type="NCBI Taxonomy" id="1236970"/>
    <lineage>
        <taxon>Bacteria</taxon>
        <taxon>Bacillati</taxon>
        <taxon>Bacillota</taxon>
        <taxon>Bacilli</taxon>
        <taxon>Bacillales</taxon>
        <taxon>Bacillaceae</taxon>
        <taxon>Halalkalibacter</taxon>
    </lineage>
</organism>
<dbReference type="STRING" id="1236970.JCM9140_943"/>
<dbReference type="InterPro" id="IPR016032">
    <property type="entry name" value="Sig_transdc_resp-reg_C-effctor"/>
</dbReference>
<evidence type="ECO:0000313" key="12">
    <source>
        <dbReference type="Proteomes" id="UP000018890"/>
    </source>
</evidence>
<dbReference type="InterPro" id="IPR036388">
    <property type="entry name" value="WH-like_DNA-bd_sf"/>
</dbReference>
<dbReference type="SUPFAM" id="SSF46894">
    <property type="entry name" value="C-terminal effector domain of the bipartite response regulators"/>
    <property type="match status" value="1"/>
</dbReference>
<dbReference type="GO" id="GO:0000156">
    <property type="term" value="F:phosphorelay response regulator activity"/>
    <property type="evidence" value="ECO:0007669"/>
    <property type="project" value="TreeGrafter"/>
</dbReference>
<dbReference type="Pfam" id="PF00072">
    <property type="entry name" value="Response_reg"/>
    <property type="match status" value="1"/>
</dbReference>
<dbReference type="InterPro" id="IPR039420">
    <property type="entry name" value="WalR-like"/>
</dbReference>
<evidence type="ECO:0000256" key="5">
    <source>
        <dbReference type="ARBA" id="ARBA00023125"/>
    </source>
</evidence>
<dbReference type="GO" id="GO:0000976">
    <property type="term" value="F:transcription cis-regulatory region binding"/>
    <property type="evidence" value="ECO:0007669"/>
    <property type="project" value="TreeGrafter"/>
</dbReference>
<dbReference type="InterPro" id="IPR001867">
    <property type="entry name" value="OmpR/PhoB-type_DNA-bd"/>
</dbReference>
<evidence type="ECO:0000256" key="6">
    <source>
        <dbReference type="ARBA" id="ARBA00023163"/>
    </source>
</evidence>